<evidence type="ECO:0000313" key="1">
    <source>
        <dbReference type="EMBL" id="KJL25529.1"/>
    </source>
</evidence>
<dbReference type="GeneID" id="94446120"/>
<dbReference type="Proteomes" id="UP000033572">
    <property type="component" value="Unassembled WGS sequence"/>
</dbReference>
<accession>A0A0F0KYG1</accession>
<comment type="caution">
    <text evidence="1">The sequence shown here is derived from an EMBL/GenBank/DDBJ whole genome shotgun (WGS) entry which is preliminary data.</text>
</comment>
<dbReference type="PROSITE" id="PS51318">
    <property type="entry name" value="TAT"/>
    <property type="match status" value="1"/>
</dbReference>
<dbReference type="EMBL" id="JYIU01000027">
    <property type="protein sequence ID" value="KJL25529.1"/>
    <property type="molecule type" value="Genomic_DNA"/>
</dbReference>
<dbReference type="RefSeq" id="WP_208856507.1">
    <property type="nucleotide sequence ID" value="NZ_CP031425.1"/>
</dbReference>
<evidence type="ECO:0000313" key="2">
    <source>
        <dbReference type="Proteomes" id="UP000033572"/>
    </source>
</evidence>
<dbReference type="PATRIC" id="fig|104336.4.peg.482"/>
<gene>
    <name evidence="1" type="ORF">RN50_00460</name>
</gene>
<sequence>MTEQHTPPLLTRRGILQGALALGAGMLAAPAVGIGAAAPASAAGPLTVSRIRVLAGTQSPVR</sequence>
<reference evidence="1 2" key="1">
    <citation type="submission" date="2015-02" db="EMBL/GenBank/DDBJ databases">
        <title>Draft genome sequences of ten Microbacterium spp. with emphasis on heavy metal contaminated environments.</title>
        <authorList>
            <person name="Corretto E."/>
        </authorList>
    </citation>
    <scope>NUCLEOTIDE SEQUENCE [LARGE SCALE GENOMIC DNA]</scope>
    <source>
        <strain evidence="1 2">DSM 12966</strain>
    </source>
</reference>
<proteinExistence type="predicted"/>
<dbReference type="InterPro" id="IPR006311">
    <property type="entry name" value="TAT_signal"/>
</dbReference>
<organism evidence="1 2">
    <name type="scientific">Microbacterium foliorum</name>
    <dbReference type="NCBI Taxonomy" id="104336"/>
    <lineage>
        <taxon>Bacteria</taxon>
        <taxon>Bacillati</taxon>
        <taxon>Actinomycetota</taxon>
        <taxon>Actinomycetes</taxon>
        <taxon>Micrococcales</taxon>
        <taxon>Microbacteriaceae</taxon>
        <taxon>Microbacterium</taxon>
    </lineage>
</organism>
<dbReference type="AlphaFoldDB" id="A0A0F0KYG1"/>
<protein>
    <submittedName>
        <fullName evidence="1">Uncharacterized protein</fullName>
    </submittedName>
</protein>
<keyword evidence="2" id="KW-1185">Reference proteome</keyword>
<name>A0A0F0KYG1_9MICO</name>